<feature type="region of interest" description="Disordered" evidence="1">
    <location>
        <begin position="99"/>
        <end position="136"/>
    </location>
</feature>
<dbReference type="Proteomes" id="UP001328107">
    <property type="component" value="Unassembled WGS sequence"/>
</dbReference>
<dbReference type="AlphaFoldDB" id="A0AAN4ZIN8"/>
<dbReference type="EMBL" id="BTRK01000003">
    <property type="protein sequence ID" value="GMR40109.1"/>
    <property type="molecule type" value="Genomic_DNA"/>
</dbReference>
<evidence type="ECO:0000256" key="1">
    <source>
        <dbReference type="SAM" id="MobiDB-lite"/>
    </source>
</evidence>
<protein>
    <submittedName>
        <fullName evidence="2">Uncharacterized protein</fullName>
    </submittedName>
</protein>
<accession>A0AAN4ZIN8</accession>
<feature type="region of interest" description="Disordered" evidence="1">
    <location>
        <begin position="28"/>
        <end position="74"/>
    </location>
</feature>
<evidence type="ECO:0000313" key="3">
    <source>
        <dbReference type="Proteomes" id="UP001328107"/>
    </source>
</evidence>
<reference evidence="3" key="1">
    <citation type="submission" date="2022-10" db="EMBL/GenBank/DDBJ databases">
        <title>Genome assembly of Pristionchus species.</title>
        <authorList>
            <person name="Yoshida K."/>
            <person name="Sommer R.J."/>
        </authorList>
    </citation>
    <scope>NUCLEOTIDE SEQUENCE [LARGE SCALE GENOMIC DNA]</scope>
    <source>
        <strain evidence="3">RS5460</strain>
    </source>
</reference>
<feature type="compositionally biased region" description="Basic and acidic residues" evidence="1">
    <location>
        <begin position="28"/>
        <end position="38"/>
    </location>
</feature>
<organism evidence="2 3">
    <name type="scientific">Pristionchus mayeri</name>
    <dbReference type="NCBI Taxonomy" id="1317129"/>
    <lineage>
        <taxon>Eukaryota</taxon>
        <taxon>Metazoa</taxon>
        <taxon>Ecdysozoa</taxon>
        <taxon>Nematoda</taxon>
        <taxon>Chromadorea</taxon>
        <taxon>Rhabditida</taxon>
        <taxon>Rhabditina</taxon>
        <taxon>Diplogasteromorpha</taxon>
        <taxon>Diplogasteroidea</taxon>
        <taxon>Neodiplogasteridae</taxon>
        <taxon>Pristionchus</taxon>
    </lineage>
</organism>
<proteinExistence type="predicted"/>
<comment type="caution">
    <text evidence="2">The sequence shown here is derived from an EMBL/GenBank/DDBJ whole genome shotgun (WGS) entry which is preliminary data.</text>
</comment>
<sequence length="213" mass="23742">MEEEEEVAHSYESARDFILRQIEKLEKEEKKAEKRMSKDSGAVQVSEKQLSEEDVPPGYIPADVRRSASVSTRPRMSRLPWIDESLDDGLDPAASSELLNAVPNDDKVKSVNASAAKHEDENGNESAQPLISKQPLPMEDKDMTHRLSSQIATDIRTHAVNQESDKGGLSPDTALLNSHSRQLTEEEKEPEPKSCCGCLRAVFCCIFCCRDDQ</sequence>
<feature type="region of interest" description="Disordered" evidence="1">
    <location>
        <begin position="156"/>
        <end position="193"/>
    </location>
</feature>
<gene>
    <name evidence="2" type="ORF">PMAYCL1PPCAC_10304</name>
</gene>
<evidence type="ECO:0000313" key="2">
    <source>
        <dbReference type="EMBL" id="GMR40109.1"/>
    </source>
</evidence>
<keyword evidence="3" id="KW-1185">Reference proteome</keyword>
<name>A0AAN4ZIN8_9BILA</name>